<reference evidence="2" key="1">
    <citation type="submission" date="2018-09" db="EMBL/GenBank/DDBJ databases">
        <authorList>
            <person name="Zhu H."/>
        </authorList>
    </citation>
    <scope>NUCLEOTIDE SEQUENCE [LARGE SCALE GENOMIC DNA]</scope>
    <source>
        <strain evidence="2">K1S02-23</strain>
    </source>
</reference>
<sequence length="109" mass="12269">MILARWSIDARFGHKQTVIEFMIKWQKEIGSTIGWSETRIITGSVGARESTIQAEILLKNLAELDASWDKLATNAAHKQWGKDLEPFIVSGTPRWEVFRIVADSASLAK</sequence>
<dbReference type="AlphaFoldDB" id="A0A3A3G7T3"/>
<proteinExistence type="predicted"/>
<gene>
    <name evidence="1" type="ORF">D3878_21650</name>
</gene>
<protein>
    <recommendedName>
        <fullName evidence="3">NIPSNAP domain-containing protein</fullName>
    </recommendedName>
</protein>
<dbReference type="Proteomes" id="UP000266327">
    <property type="component" value="Unassembled WGS sequence"/>
</dbReference>
<evidence type="ECO:0000313" key="2">
    <source>
        <dbReference type="Proteomes" id="UP000266327"/>
    </source>
</evidence>
<keyword evidence="2" id="KW-1185">Reference proteome</keyword>
<evidence type="ECO:0008006" key="3">
    <source>
        <dbReference type="Google" id="ProtNLM"/>
    </source>
</evidence>
<name>A0A3A3G7T3_9BURK</name>
<evidence type="ECO:0000313" key="1">
    <source>
        <dbReference type="EMBL" id="RJG03874.1"/>
    </source>
</evidence>
<accession>A0A3A3G7T3</accession>
<dbReference type="RefSeq" id="WP_119787359.1">
    <property type="nucleotide sequence ID" value="NZ_QYUQ01000002.1"/>
</dbReference>
<dbReference type="EMBL" id="QYUQ01000002">
    <property type="protein sequence ID" value="RJG03874.1"/>
    <property type="molecule type" value="Genomic_DNA"/>
</dbReference>
<organism evidence="1 2">
    <name type="scientific">Noviherbaspirillum sedimenti</name>
    <dbReference type="NCBI Taxonomy" id="2320865"/>
    <lineage>
        <taxon>Bacteria</taxon>
        <taxon>Pseudomonadati</taxon>
        <taxon>Pseudomonadota</taxon>
        <taxon>Betaproteobacteria</taxon>
        <taxon>Burkholderiales</taxon>
        <taxon>Oxalobacteraceae</taxon>
        <taxon>Noviherbaspirillum</taxon>
    </lineage>
</organism>
<dbReference type="OrthoDB" id="7860011at2"/>
<comment type="caution">
    <text evidence="1">The sequence shown here is derived from an EMBL/GenBank/DDBJ whole genome shotgun (WGS) entry which is preliminary data.</text>
</comment>